<protein>
    <submittedName>
        <fullName evidence="2">Chromosome segregation ATPase</fullName>
    </submittedName>
</protein>
<dbReference type="Proteomes" id="UP000525389">
    <property type="component" value="Unassembled WGS sequence"/>
</dbReference>
<organism evidence="2 3">
    <name type="scientific">Deinococcus budaensis</name>
    <dbReference type="NCBI Taxonomy" id="1665626"/>
    <lineage>
        <taxon>Bacteria</taxon>
        <taxon>Thermotogati</taxon>
        <taxon>Deinococcota</taxon>
        <taxon>Deinococci</taxon>
        <taxon>Deinococcales</taxon>
        <taxon>Deinococcaceae</taxon>
        <taxon>Deinococcus</taxon>
    </lineage>
</organism>
<reference evidence="2 3" key="1">
    <citation type="submission" date="2020-08" db="EMBL/GenBank/DDBJ databases">
        <title>Genomic Encyclopedia of Type Strains, Phase IV (KMG-IV): sequencing the most valuable type-strain genomes for metagenomic binning, comparative biology and taxonomic classification.</title>
        <authorList>
            <person name="Goeker M."/>
        </authorList>
    </citation>
    <scope>NUCLEOTIDE SEQUENCE [LARGE SCALE GENOMIC DNA]</scope>
    <source>
        <strain evidence="2 3">DSM 101791</strain>
    </source>
</reference>
<sequence>MKFIRPRVQVPAGTAGDQPLALLAKRRETSWSQAAALRTELQGQIDELREEIRTRDTELADTRARLSNVEGQLAAMQLDRRTLPT</sequence>
<keyword evidence="3" id="KW-1185">Reference proteome</keyword>
<feature type="coiled-coil region" evidence="1">
    <location>
        <begin position="38"/>
        <end position="79"/>
    </location>
</feature>
<comment type="caution">
    <text evidence="2">The sequence shown here is derived from an EMBL/GenBank/DDBJ whole genome shotgun (WGS) entry which is preliminary data.</text>
</comment>
<dbReference type="RefSeq" id="WP_184025276.1">
    <property type="nucleotide sequence ID" value="NZ_JACHFN010000002.1"/>
</dbReference>
<evidence type="ECO:0000256" key="1">
    <source>
        <dbReference type="SAM" id="Coils"/>
    </source>
</evidence>
<dbReference type="AlphaFoldDB" id="A0A7W8GD01"/>
<dbReference type="EMBL" id="JACHFN010000002">
    <property type="protein sequence ID" value="MBB5233174.1"/>
    <property type="molecule type" value="Genomic_DNA"/>
</dbReference>
<evidence type="ECO:0000313" key="2">
    <source>
        <dbReference type="EMBL" id="MBB5233174.1"/>
    </source>
</evidence>
<proteinExistence type="predicted"/>
<keyword evidence="1" id="KW-0175">Coiled coil</keyword>
<accession>A0A7W8GD01</accession>
<gene>
    <name evidence="2" type="ORF">HNQ09_000591</name>
</gene>
<name>A0A7W8GD01_9DEIO</name>
<evidence type="ECO:0000313" key="3">
    <source>
        <dbReference type="Proteomes" id="UP000525389"/>
    </source>
</evidence>